<dbReference type="AlphaFoldDB" id="A0A2I1IL01"/>
<dbReference type="SUPFAM" id="SSF54637">
    <property type="entry name" value="Thioesterase/thiol ester dehydrase-isomerase"/>
    <property type="match status" value="1"/>
</dbReference>
<dbReference type="GO" id="GO:0061522">
    <property type="term" value="F:1,4-dihydroxy-2-naphthoyl-CoA thioesterase activity"/>
    <property type="evidence" value="ECO:0007669"/>
    <property type="project" value="TreeGrafter"/>
</dbReference>
<reference evidence="4 5" key="1">
    <citation type="submission" date="2017-12" db="EMBL/GenBank/DDBJ databases">
        <title>Phylogenetic diversity of female urinary microbiome.</title>
        <authorList>
            <person name="Thomas-White K."/>
            <person name="Wolfe A.J."/>
        </authorList>
    </citation>
    <scope>NUCLEOTIDE SEQUENCE [LARGE SCALE GENOMIC DNA]</scope>
    <source>
        <strain evidence="4 5">UMB0402</strain>
    </source>
</reference>
<proteinExistence type="inferred from homology"/>
<dbReference type="Gene3D" id="3.10.129.10">
    <property type="entry name" value="Hotdog Thioesterase"/>
    <property type="match status" value="1"/>
</dbReference>
<gene>
    <name evidence="4" type="ORF">CYJ19_08745</name>
</gene>
<dbReference type="InterPro" id="IPR029069">
    <property type="entry name" value="HotDog_dom_sf"/>
</dbReference>
<dbReference type="Proteomes" id="UP000235122">
    <property type="component" value="Unassembled WGS sequence"/>
</dbReference>
<dbReference type="Pfam" id="PF03061">
    <property type="entry name" value="4HBT"/>
    <property type="match status" value="1"/>
</dbReference>
<organism evidence="4 5">
    <name type="scientific">Winkia neuii</name>
    <dbReference type="NCBI Taxonomy" id="33007"/>
    <lineage>
        <taxon>Bacteria</taxon>
        <taxon>Bacillati</taxon>
        <taxon>Actinomycetota</taxon>
        <taxon>Actinomycetes</taxon>
        <taxon>Actinomycetales</taxon>
        <taxon>Actinomycetaceae</taxon>
        <taxon>Winkia</taxon>
    </lineage>
</organism>
<dbReference type="CDD" id="cd03443">
    <property type="entry name" value="PaaI_thioesterase"/>
    <property type="match status" value="1"/>
</dbReference>
<dbReference type="EMBL" id="PKKO01000005">
    <property type="protein sequence ID" value="PKY71798.1"/>
    <property type="molecule type" value="Genomic_DNA"/>
</dbReference>
<dbReference type="RefSeq" id="WP_024331615.1">
    <property type="nucleotide sequence ID" value="NZ_JASOXK010000009.1"/>
</dbReference>
<keyword evidence="2" id="KW-0378">Hydrolase</keyword>
<keyword evidence="5" id="KW-1185">Reference proteome</keyword>
<feature type="domain" description="Thioesterase" evidence="3">
    <location>
        <begin position="42"/>
        <end position="118"/>
    </location>
</feature>
<comment type="caution">
    <text evidence="4">The sequence shown here is derived from an EMBL/GenBank/DDBJ whole genome shotgun (WGS) entry which is preliminary data.</text>
</comment>
<name>A0A2I1IL01_9ACTO</name>
<evidence type="ECO:0000256" key="1">
    <source>
        <dbReference type="ARBA" id="ARBA00008324"/>
    </source>
</evidence>
<comment type="similarity">
    <text evidence="1">Belongs to the thioesterase PaaI family.</text>
</comment>
<sequence length="132" mass="13846">MSDLDEPNWGGTLMERMGIRAVSFSAERAEIQMEVAGNTQPMGILHGGANAVLVETAASLAATYAAPEGMVAVGSELSVSHLKPARTKTVSAVAEALRIGRSQAVYQVRVYDGKGSLTACGRMTGHFIPEPN</sequence>
<dbReference type="InterPro" id="IPR006683">
    <property type="entry name" value="Thioestr_dom"/>
</dbReference>
<evidence type="ECO:0000256" key="2">
    <source>
        <dbReference type="ARBA" id="ARBA00022801"/>
    </source>
</evidence>
<dbReference type="NCBIfam" id="TIGR00369">
    <property type="entry name" value="unchar_dom_1"/>
    <property type="match status" value="1"/>
</dbReference>
<evidence type="ECO:0000259" key="3">
    <source>
        <dbReference type="Pfam" id="PF03061"/>
    </source>
</evidence>
<protein>
    <submittedName>
        <fullName evidence="4">PaaI family thioesterase</fullName>
    </submittedName>
</protein>
<accession>A0A2I1IL01</accession>
<dbReference type="PANTHER" id="PTHR43240">
    <property type="entry name" value="1,4-DIHYDROXY-2-NAPHTHOYL-COA THIOESTERASE 1"/>
    <property type="match status" value="1"/>
</dbReference>
<dbReference type="GO" id="GO:0005829">
    <property type="term" value="C:cytosol"/>
    <property type="evidence" value="ECO:0007669"/>
    <property type="project" value="TreeGrafter"/>
</dbReference>
<evidence type="ECO:0000313" key="5">
    <source>
        <dbReference type="Proteomes" id="UP000235122"/>
    </source>
</evidence>
<dbReference type="InterPro" id="IPR003736">
    <property type="entry name" value="PAAI_dom"/>
</dbReference>
<dbReference type="GeneID" id="35867070"/>
<dbReference type="STRING" id="33007.HMPREF3198_02273"/>
<evidence type="ECO:0000313" key="4">
    <source>
        <dbReference type="EMBL" id="PKY71798.1"/>
    </source>
</evidence>
<dbReference type="PANTHER" id="PTHR43240:SF5">
    <property type="entry name" value="1,4-DIHYDROXY-2-NAPHTHOYL-COA THIOESTERASE 1"/>
    <property type="match status" value="1"/>
</dbReference>